<feature type="domain" description="D-isomer specific 2-hydroxyacid dehydrogenase NAD-binding" evidence="6">
    <location>
        <begin position="105"/>
        <end position="288"/>
    </location>
</feature>
<dbReference type="CDD" id="cd12179">
    <property type="entry name" value="2-Hacid_dh_14"/>
    <property type="match status" value="1"/>
</dbReference>
<dbReference type="GO" id="GO:0047545">
    <property type="term" value="F:(S)-2-hydroxyglutarate dehydrogenase activity"/>
    <property type="evidence" value="ECO:0007669"/>
    <property type="project" value="UniProtKB-ARBA"/>
</dbReference>
<dbReference type="Pfam" id="PF00389">
    <property type="entry name" value="2-Hacid_dh"/>
    <property type="match status" value="1"/>
</dbReference>
<dbReference type="PANTHER" id="PTHR42789:SF1">
    <property type="entry name" value="D-ISOMER SPECIFIC 2-HYDROXYACID DEHYDROGENASE FAMILY PROTEIN (AFU_ORTHOLOGUE AFUA_6G10090)"/>
    <property type="match status" value="1"/>
</dbReference>
<keyword evidence="3" id="KW-0520">NAD</keyword>
<evidence type="ECO:0000256" key="1">
    <source>
        <dbReference type="ARBA" id="ARBA00005854"/>
    </source>
</evidence>
<dbReference type="AlphaFoldDB" id="A0A5D0RC85"/>
<evidence type="ECO:0000256" key="4">
    <source>
        <dbReference type="RuleBase" id="RU003719"/>
    </source>
</evidence>
<evidence type="ECO:0000256" key="2">
    <source>
        <dbReference type="ARBA" id="ARBA00023002"/>
    </source>
</evidence>
<sequence>MKILHLDTNHPLILEQLAALGFQNDEDYTASKTEIESKIQNYDGVIIRSRFTIDKQFLDAATNLKFIGRVGAGLENIDGDYAAQKGVHLISAPEGNRNAVGEHALAMLLSLFNKLNKADQEVRNGIWLREENRGLELDGKTVGLIGYGHMGKAFAKKLRGFDVTVLCYDIKSNMGDENATQVDLKTLQSQADVLSLHTPQTPLTLNMVDANFINAFKKSFWLINTARGKSVVTKDLVTALKSEKILGAGLDVLEYEKASFETLFSNEMPDAFQYLIKAENVLLTPHIAGWTIESKEKLAQTIVDKIQAKFC</sequence>
<evidence type="ECO:0000259" key="5">
    <source>
        <dbReference type="Pfam" id="PF00389"/>
    </source>
</evidence>
<feature type="domain" description="D-isomer specific 2-hydroxyacid dehydrogenase catalytic" evidence="5">
    <location>
        <begin position="29"/>
        <end position="307"/>
    </location>
</feature>
<evidence type="ECO:0000256" key="3">
    <source>
        <dbReference type="ARBA" id="ARBA00023027"/>
    </source>
</evidence>
<name>A0A5D0RC85_9FLAO</name>
<comment type="caution">
    <text evidence="7">The sequence shown here is derived from an EMBL/GenBank/DDBJ whole genome shotgun (WGS) entry which is preliminary data.</text>
</comment>
<dbReference type="InterPro" id="IPR006140">
    <property type="entry name" value="D-isomer_DH_NAD-bd"/>
</dbReference>
<dbReference type="GO" id="GO:0006564">
    <property type="term" value="P:L-serine biosynthetic process"/>
    <property type="evidence" value="ECO:0007669"/>
    <property type="project" value="UniProtKB-ARBA"/>
</dbReference>
<evidence type="ECO:0000313" key="7">
    <source>
        <dbReference type="EMBL" id="TYB78526.1"/>
    </source>
</evidence>
<dbReference type="Gene3D" id="3.40.50.720">
    <property type="entry name" value="NAD(P)-binding Rossmann-like Domain"/>
    <property type="match status" value="2"/>
</dbReference>
<dbReference type="SUPFAM" id="SSF52283">
    <property type="entry name" value="Formate/glycerate dehydrogenase catalytic domain-like"/>
    <property type="match status" value="1"/>
</dbReference>
<dbReference type="OrthoDB" id="9777288at2"/>
<dbReference type="InterPro" id="IPR006139">
    <property type="entry name" value="D-isomer_2_OHA_DH_cat_dom"/>
</dbReference>
<protein>
    <submittedName>
        <fullName evidence="7">Hydroxyacid dehydrogenase</fullName>
    </submittedName>
</protein>
<dbReference type="Pfam" id="PF02826">
    <property type="entry name" value="2-Hacid_dh_C"/>
    <property type="match status" value="1"/>
</dbReference>
<dbReference type="RefSeq" id="WP_148402264.1">
    <property type="nucleotide sequence ID" value="NZ_VSKK01000001.1"/>
</dbReference>
<evidence type="ECO:0000313" key="8">
    <source>
        <dbReference type="Proteomes" id="UP000323720"/>
    </source>
</evidence>
<evidence type="ECO:0000259" key="6">
    <source>
        <dbReference type="Pfam" id="PF02826"/>
    </source>
</evidence>
<keyword evidence="8" id="KW-1185">Reference proteome</keyword>
<keyword evidence="2 4" id="KW-0560">Oxidoreductase</keyword>
<dbReference type="Proteomes" id="UP000323720">
    <property type="component" value="Unassembled WGS sequence"/>
</dbReference>
<dbReference type="GO" id="GO:0004617">
    <property type="term" value="F:phosphoglycerate dehydrogenase activity"/>
    <property type="evidence" value="ECO:0007669"/>
    <property type="project" value="UniProtKB-ARBA"/>
</dbReference>
<gene>
    <name evidence="7" type="ORF">ES674_01740</name>
</gene>
<dbReference type="SUPFAM" id="SSF51735">
    <property type="entry name" value="NAD(P)-binding Rossmann-fold domains"/>
    <property type="match status" value="1"/>
</dbReference>
<accession>A0A5D0RC85</accession>
<dbReference type="FunFam" id="3.40.50.720:FF:000041">
    <property type="entry name" value="D-3-phosphoglycerate dehydrogenase"/>
    <property type="match status" value="1"/>
</dbReference>
<dbReference type="InterPro" id="IPR050857">
    <property type="entry name" value="D-2-hydroxyacid_DH"/>
</dbReference>
<organism evidence="7 8">
    <name type="scientific">Bizionia myxarmorum</name>
    <dbReference type="NCBI Taxonomy" id="291186"/>
    <lineage>
        <taxon>Bacteria</taxon>
        <taxon>Pseudomonadati</taxon>
        <taxon>Bacteroidota</taxon>
        <taxon>Flavobacteriia</taxon>
        <taxon>Flavobacteriales</taxon>
        <taxon>Flavobacteriaceae</taxon>
        <taxon>Bizionia</taxon>
    </lineage>
</organism>
<dbReference type="PANTHER" id="PTHR42789">
    <property type="entry name" value="D-ISOMER SPECIFIC 2-HYDROXYACID DEHYDROGENASE FAMILY PROTEIN (AFU_ORTHOLOGUE AFUA_6G10090)"/>
    <property type="match status" value="1"/>
</dbReference>
<comment type="similarity">
    <text evidence="1 4">Belongs to the D-isomer specific 2-hydroxyacid dehydrogenase family.</text>
</comment>
<dbReference type="InterPro" id="IPR036291">
    <property type="entry name" value="NAD(P)-bd_dom_sf"/>
</dbReference>
<reference evidence="7 8" key="1">
    <citation type="submission" date="2019-08" db="EMBL/GenBank/DDBJ databases">
        <title>Genomes of Antarctic Bizionia species.</title>
        <authorList>
            <person name="Bowman J.P."/>
        </authorList>
    </citation>
    <scope>NUCLEOTIDE SEQUENCE [LARGE SCALE GENOMIC DNA]</scope>
    <source>
        <strain evidence="7 8">ADA-4</strain>
    </source>
</reference>
<dbReference type="EMBL" id="VSKK01000001">
    <property type="protein sequence ID" value="TYB78526.1"/>
    <property type="molecule type" value="Genomic_DNA"/>
</dbReference>
<proteinExistence type="inferred from homology"/>
<dbReference type="GO" id="GO:0051287">
    <property type="term" value="F:NAD binding"/>
    <property type="evidence" value="ECO:0007669"/>
    <property type="project" value="InterPro"/>
</dbReference>